<dbReference type="PROSITE" id="PS51257">
    <property type="entry name" value="PROKAR_LIPOPROTEIN"/>
    <property type="match status" value="1"/>
</dbReference>
<name>A0A9P0HWE3_SPOLI</name>
<keyword evidence="3" id="KW-1185">Reference proteome</keyword>
<evidence type="ECO:0000313" key="2">
    <source>
        <dbReference type="EMBL" id="CAH1635217.1"/>
    </source>
</evidence>
<gene>
    <name evidence="2" type="ORF">SPLIT_LOCUS579</name>
</gene>
<organism evidence="2 3">
    <name type="scientific">Spodoptera littoralis</name>
    <name type="common">Egyptian cotton leafworm</name>
    <dbReference type="NCBI Taxonomy" id="7109"/>
    <lineage>
        <taxon>Eukaryota</taxon>
        <taxon>Metazoa</taxon>
        <taxon>Ecdysozoa</taxon>
        <taxon>Arthropoda</taxon>
        <taxon>Hexapoda</taxon>
        <taxon>Insecta</taxon>
        <taxon>Pterygota</taxon>
        <taxon>Neoptera</taxon>
        <taxon>Endopterygota</taxon>
        <taxon>Lepidoptera</taxon>
        <taxon>Glossata</taxon>
        <taxon>Ditrysia</taxon>
        <taxon>Noctuoidea</taxon>
        <taxon>Noctuidae</taxon>
        <taxon>Amphipyrinae</taxon>
        <taxon>Spodoptera</taxon>
    </lineage>
</organism>
<dbReference type="Proteomes" id="UP001153321">
    <property type="component" value="Chromosome 10"/>
</dbReference>
<evidence type="ECO:0000313" key="3">
    <source>
        <dbReference type="Proteomes" id="UP001153321"/>
    </source>
</evidence>
<proteinExistence type="predicted"/>
<dbReference type="AlphaFoldDB" id="A0A9P0HWE3"/>
<dbReference type="EMBL" id="LR824541">
    <property type="protein sequence ID" value="CAH1635217.1"/>
    <property type="molecule type" value="Genomic_DNA"/>
</dbReference>
<accession>A0A9P0HWE3</accession>
<protein>
    <submittedName>
        <fullName evidence="2">Uncharacterized protein</fullName>
    </submittedName>
</protein>
<feature type="compositionally biased region" description="Low complexity" evidence="1">
    <location>
        <begin position="69"/>
        <end position="81"/>
    </location>
</feature>
<reference evidence="2" key="1">
    <citation type="submission" date="2022-02" db="EMBL/GenBank/DDBJ databases">
        <authorList>
            <person name="King R."/>
        </authorList>
    </citation>
    <scope>NUCLEOTIDE SEQUENCE</scope>
</reference>
<evidence type="ECO:0000256" key="1">
    <source>
        <dbReference type="SAM" id="MobiDB-lite"/>
    </source>
</evidence>
<feature type="region of interest" description="Disordered" evidence="1">
    <location>
        <begin position="69"/>
        <end position="89"/>
    </location>
</feature>
<sequence>MLHDSRVVLCHVYGVVGGAGIACRGNWCEVREGRRVHYARRAPAPLWSRWRVAACAARAYYTQTVMGGARAPATPRATPRSARPRTTHP</sequence>